<reference evidence="1 2" key="1">
    <citation type="submission" date="2019-01" db="EMBL/GenBank/DDBJ databases">
        <title>Draft genome sequence of Psathyrella aberdarensis IHI B618.</title>
        <authorList>
            <person name="Buettner E."/>
            <person name="Kellner H."/>
        </authorList>
    </citation>
    <scope>NUCLEOTIDE SEQUENCE [LARGE SCALE GENOMIC DNA]</scope>
    <source>
        <strain evidence="1 2">IHI B618</strain>
    </source>
</reference>
<organism evidence="1 2">
    <name type="scientific">Candolleomyces aberdarensis</name>
    <dbReference type="NCBI Taxonomy" id="2316362"/>
    <lineage>
        <taxon>Eukaryota</taxon>
        <taxon>Fungi</taxon>
        <taxon>Dikarya</taxon>
        <taxon>Basidiomycota</taxon>
        <taxon>Agaricomycotina</taxon>
        <taxon>Agaricomycetes</taxon>
        <taxon>Agaricomycetidae</taxon>
        <taxon>Agaricales</taxon>
        <taxon>Agaricineae</taxon>
        <taxon>Psathyrellaceae</taxon>
        <taxon>Candolleomyces</taxon>
    </lineage>
</organism>
<evidence type="ECO:0000313" key="1">
    <source>
        <dbReference type="EMBL" id="RXW11392.1"/>
    </source>
</evidence>
<dbReference type="OrthoDB" id="10495216at2759"/>
<dbReference type="STRING" id="2316362.A0A4Q2CYD4"/>
<feature type="non-terminal residue" evidence="1">
    <location>
        <position position="1"/>
    </location>
</feature>
<gene>
    <name evidence="1" type="ORF">EST38_g14463</name>
</gene>
<keyword evidence="2" id="KW-1185">Reference proteome</keyword>
<dbReference type="Proteomes" id="UP000290288">
    <property type="component" value="Unassembled WGS sequence"/>
</dbReference>
<evidence type="ECO:0000313" key="2">
    <source>
        <dbReference type="Proteomes" id="UP000290288"/>
    </source>
</evidence>
<name>A0A4Q2CYD4_9AGAR</name>
<sequence length="341" mass="38820">NATCASTDAHPSKPHAVSFLDENLNTLLQWVRFFVFKGEHVDTSAALFKMLISKDDPLRHRITSSRKVTDLFLSLWTRKDNDRRYFVIFKYELCPLLDLLNGFLKNDVGKSHIFALLDEPRSIGTVAKTVCGQIQQLTRRHLQGECSWKFTILHFLKLLRLTSQLLRTHRDWSAFFGSRDLLRILMKDLWLISKRKNSPDSWRMVFNVLRYISEFTLDAPLGTYPALLKVKAVVEGGMIHMLTDCILHIPDTSRDNLTAVLILQHLAAYSIYHEVSSLVPIVTELVKTMKCAEPAGHGTQMSKRDEIILIISCAVAQTTAVHRGIDFGPRQLCDGLNVCIC</sequence>
<protein>
    <submittedName>
        <fullName evidence="1">Uncharacterized protein</fullName>
    </submittedName>
</protein>
<dbReference type="EMBL" id="SDEE01001958">
    <property type="protein sequence ID" value="RXW11392.1"/>
    <property type="molecule type" value="Genomic_DNA"/>
</dbReference>
<comment type="caution">
    <text evidence="1">The sequence shown here is derived from an EMBL/GenBank/DDBJ whole genome shotgun (WGS) entry which is preliminary data.</text>
</comment>
<proteinExistence type="predicted"/>
<accession>A0A4Q2CYD4</accession>
<dbReference type="AlphaFoldDB" id="A0A4Q2CYD4"/>